<gene>
    <name evidence="5" type="ORF">CVM39_05660</name>
    <name evidence="6" type="ORF">SAMN06297129_3465</name>
</gene>
<evidence type="ECO:0000256" key="2">
    <source>
        <dbReference type="ARBA" id="ARBA00022737"/>
    </source>
</evidence>
<dbReference type="SUPFAM" id="SSF49373">
    <property type="entry name" value="Invasin/intimin cell-adhesion fragments"/>
    <property type="match status" value="1"/>
</dbReference>
<dbReference type="InterPro" id="IPR036709">
    <property type="entry name" value="Autotransporte_beta_dom_sf"/>
</dbReference>
<dbReference type="AlphaFoldDB" id="A0A285JC98"/>
<dbReference type="PROSITE" id="PS50825">
    <property type="entry name" value="HYR"/>
    <property type="match status" value="3"/>
</dbReference>
<dbReference type="PROSITE" id="PS51127">
    <property type="entry name" value="BIG1"/>
    <property type="match status" value="1"/>
</dbReference>
<dbReference type="EMBL" id="PGTD01000012">
    <property type="protein sequence ID" value="PJE30928.1"/>
    <property type="molecule type" value="Genomic_DNA"/>
</dbReference>
<evidence type="ECO:0000313" key="8">
    <source>
        <dbReference type="Proteomes" id="UP000231702"/>
    </source>
</evidence>
<dbReference type="Gene3D" id="2.60.40.10">
    <property type="entry name" value="Immunoglobulins"/>
    <property type="match status" value="2"/>
</dbReference>
<dbReference type="Proteomes" id="UP000231655">
    <property type="component" value="Unassembled WGS sequence"/>
</dbReference>
<reference evidence="6 7" key="1">
    <citation type="submission" date="2017-09" db="EMBL/GenBank/DDBJ databases">
        <authorList>
            <person name="Ehlers B."/>
            <person name="Leendertz F.H."/>
        </authorList>
    </citation>
    <scope>NUCLEOTIDE SEQUENCE [LARGE SCALE GENOMIC DNA]</scope>
    <source>
        <strain evidence="6 7">CGMCC 1.12662</strain>
    </source>
</reference>
<dbReference type="InterPro" id="IPR008964">
    <property type="entry name" value="Invasin/intimin_cell_adhesion"/>
</dbReference>
<dbReference type="SMART" id="SM00869">
    <property type="entry name" value="Autotransporter"/>
    <property type="match status" value="1"/>
</dbReference>
<feature type="domain" description="HYR" evidence="3">
    <location>
        <begin position="340"/>
        <end position="422"/>
    </location>
</feature>
<dbReference type="Gene3D" id="2.40.128.130">
    <property type="entry name" value="Autotransporter beta-domain"/>
    <property type="match status" value="1"/>
</dbReference>
<sequence>MSSICSLSHRPPQKASASSRRTGLSLRACLAGLLLAILLPDAALAEARPRCHDPADAGTMGQTRCEGDSIVTDRAELVAGATIVRGLPGQPDNFDGVTLAGTIPDWRPLWSTAGVAAPVVTGVRGLTPDGYYRKGETIEIAVDFDMPVTVDTGGGTPFLYLNYIYTAPPLPTAEFDRMQGDSTLVFTFEVNAVDNHDALDYQGTDSLSLRDAVIASLAGVAADLTLPAPGTEGSLSANSRIFLDRFLPTVTLQMPGARLSSPDAFELTATFNEPAIDLDTSKLKVTHGAVTGISKTSDMVYAVTITPSGEGDVTVEAAAGLATDRAGNPSKAGAAVTALLDITPPVISGMPEDIEVDTLPGEDHAVVSWTPPSASDELALDRLTASHAPGSSFPAGTTTVSYVALDTTGNRTEASFKITVTDIEGPKISGMPDDIVTDTDPGKDVATVTWTEPKASDNVEVTSFTADHASGDTFPLGTTKVTYVALDDAGMRAEQSFTVTVGDAEAPVISGLPEDIEVPTDPGENTARVSWTEPKASDNVGVTSFTADHASGDTFPLGTTTVTYTATDSAGLKTTASFQVTVQRRGYVLADTQLSASPDRILADGRDQSLITVTLYDDVGYPLGYGGAEVALETTLGSLGTVSDLGDGRYTTTLTAGTFSGTARVSATVGGQAATEGTVVFEVDTDFVVAEVSARSRAFSQRRISRSFSTQPGGLGLDNRRSETAGLRFAAGLDAQGGGFAGSLAFAGQTGSRPSGRFNLDDSDSAGRTGALDLQGSWMDAEGRWHGWAELAWSRHETGDTRGSYGVLHLGLDRLMSEDLALGLMLSLDRMEETSSPHDHQDGSGWMAGPYLLAELREGLFLSSRLAFGAARDSGSYDLYETGTPWTGARDSRRALAMAALYGTTDWRGLSLTPQIELAWGGERIGAFAVSDGFGTAMVPESEVWAARLALSTRIAWQAGRGRAWITPALHWDADSESTPTTASAALELGLASRADGPWISEASLSAEGLGAADREAWTVRLSTAARF</sequence>
<evidence type="ECO:0000259" key="3">
    <source>
        <dbReference type="PROSITE" id="PS50825"/>
    </source>
</evidence>
<dbReference type="PANTHER" id="PTHR24273:SF32">
    <property type="entry name" value="HYALIN"/>
    <property type="match status" value="1"/>
</dbReference>
<dbReference type="Proteomes" id="UP000231702">
    <property type="component" value="Unassembled WGS sequence"/>
</dbReference>
<keyword evidence="2" id="KW-0677">Repeat</keyword>
<dbReference type="SMART" id="SM00634">
    <property type="entry name" value="BID_1"/>
    <property type="match status" value="1"/>
</dbReference>
<dbReference type="InterPro" id="IPR013783">
    <property type="entry name" value="Ig-like_fold"/>
</dbReference>
<proteinExistence type="inferred from homology"/>
<organism evidence="6 7">
    <name type="scientific">Pseudooceanicola antarcticus</name>
    <dbReference type="NCBI Taxonomy" id="1247613"/>
    <lineage>
        <taxon>Bacteria</taxon>
        <taxon>Pseudomonadati</taxon>
        <taxon>Pseudomonadota</taxon>
        <taxon>Alphaproteobacteria</taxon>
        <taxon>Rhodobacterales</taxon>
        <taxon>Paracoccaceae</taxon>
        <taxon>Pseudooceanicola</taxon>
    </lineage>
</organism>
<dbReference type="InterPro" id="IPR003410">
    <property type="entry name" value="HYR_dom"/>
</dbReference>
<dbReference type="EMBL" id="OBEA01000007">
    <property type="protein sequence ID" value="SNY57910.1"/>
    <property type="molecule type" value="Genomic_DNA"/>
</dbReference>
<evidence type="ECO:0000313" key="6">
    <source>
        <dbReference type="EMBL" id="SNY57910.1"/>
    </source>
</evidence>
<protein>
    <submittedName>
        <fullName evidence="6">Invasin, domain 3</fullName>
    </submittedName>
</protein>
<dbReference type="InterPro" id="IPR044048">
    <property type="entry name" value="Big_12"/>
</dbReference>
<evidence type="ECO:0000313" key="5">
    <source>
        <dbReference type="EMBL" id="PJE30928.1"/>
    </source>
</evidence>
<dbReference type="Pfam" id="PF02494">
    <property type="entry name" value="HYR"/>
    <property type="match status" value="3"/>
</dbReference>
<keyword evidence="8" id="KW-1185">Reference proteome</keyword>
<evidence type="ECO:0000259" key="4">
    <source>
        <dbReference type="PROSITE" id="PS51127"/>
    </source>
</evidence>
<dbReference type="InterPro" id="IPR015217">
    <property type="entry name" value="Invasin_dom_3"/>
</dbReference>
<dbReference type="SUPFAM" id="SSF103515">
    <property type="entry name" value="Autotransporter"/>
    <property type="match status" value="1"/>
</dbReference>
<evidence type="ECO:0000313" key="7">
    <source>
        <dbReference type="Proteomes" id="UP000231655"/>
    </source>
</evidence>
<feature type="domain" description="Big-1" evidence="4">
    <location>
        <begin position="591"/>
        <end position="683"/>
    </location>
</feature>
<dbReference type="Pfam" id="PF19078">
    <property type="entry name" value="Big_12"/>
    <property type="match status" value="1"/>
</dbReference>
<evidence type="ECO:0000256" key="1">
    <source>
        <dbReference type="ARBA" id="ARBA00010116"/>
    </source>
</evidence>
<accession>A0A285JC98</accession>
<dbReference type="Pfam" id="PF09134">
    <property type="entry name" value="Invasin_D3"/>
    <property type="match status" value="1"/>
</dbReference>
<dbReference type="PANTHER" id="PTHR24273">
    <property type="entry name" value="FI04643P-RELATED"/>
    <property type="match status" value="1"/>
</dbReference>
<feature type="domain" description="HYR" evidence="3">
    <location>
        <begin position="502"/>
        <end position="584"/>
    </location>
</feature>
<feature type="domain" description="HYR" evidence="3">
    <location>
        <begin position="423"/>
        <end position="501"/>
    </location>
</feature>
<comment type="similarity">
    <text evidence="1">Belongs to the intimin/invasin family.</text>
</comment>
<dbReference type="OrthoDB" id="8445527at2"/>
<dbReference type="InterPro" id="IPR005546">
    <property type="entry name" value="Autotransporte_beta"/>
</dbReference>
<name>A0A285JC98_9RHOB</name>
<reference evidence="5 8" key="2">
    <citation type="journal article" date="2018" name="Int. J. Syst. Evol. Microbiol.">
        <title>Pseudooceanicola lipolyticus sp. nov., a marine alphaproteobacterium, reclassification of Oceanicola flagellatus as Pseudooceanicola flagellatus comb. nov. and emended description of the genus Pseudooceanicola.</title>
        <authorList>
            <person name="Huang M.-M."/>
            <person name="Guo L.-L."/>
            <person name="Wu Y.-H."/>
            <person name="Lai Q.-L."/>
            <person name="Shao Z.-Z."/>
            <person name="Wang C.-S."/>
            <person name="Wu M."/>
            <person name="Xu X.-W."/>
        </authorList>
    </citation>
    <scope>NUCLEOTIDE SEQUENCE [LARGE SCALE GENOMIC DNA]</scope>
    <source>
        <strain evidence="5 8">Ar-45</strain>
    </source>
</reference>
<dbReference type="InterPro" id="IPR003344">
    <property type="entry name" value="Big_1_dom"/>
</dbReference>
<dbReference type="RefSeq" id="WP_097147155.1">
    <property type="nucleotide sequence ID" value="NZ_OBEA01000007.1"/>
</dbReference>